<accession>A0A0A0BSG6</accession>
<evidence type="ECO:0000313" key="2">
    <source>
        <dbReference type="EMBL" id="KGM10896.1"/>
    </source>
</evidence>
<reference evidence="2 3" key="2">
    <citation type="journal article" date="2015" name="Stand. Genomic Sci.">
        <title>Draft genome sequence of Cellulomonas carbonis T26(T) and comparative analysis of six Cellulomonas genomes.</title>
        <authorList>
            <person name="Zhuang W."/>
            <person name="Zhang S."/>
            <person name="Xia X."/>
            <person name="Wang G."/>
        </authorList>
    </citation>
    <scope>NUCLEOTIDE SEQUENCE [LARGE SCALE GENOMIC DNA]</scope>
    <source>
        <strain evidence="2 3">T26</strain>
    </source>
</reference>
<protein>
    <submittedName>
        <fullName evidence="2">Uncharacterized protein</fullName>
    </submittedName>
</protein>
<organism evidence="2 3">
    <name type="scientific">Cellulomonas carbonis T26</name>
    <dbReference type="NCBI Taxonomy" id="947969"/>
    <lineage>
        <taxon>Bacteria</taxon>
        <taxon>Bacillati</taxon>
        <taxon>Actinomycetota</taxon>
        <taxon>Actinomycetes</taxon>
        <taxon>Micrococcales</taxon>
        <taxon>Cellulomonadaceae</taxon>
        <taxon>Cellulomonas</taxon>
    </lineage>
</organism>
<comment type="caution">
    <text evidence="2">The sequence shown here is derived from an EMBL/GenBank/DDBJ whole genome shotgun (WGS) entry which is preliminary data.</text>
</comment>
<dbReference type="EMBL" id="AXCY01000036">
    <property type="protein sequence ID" value="KGM10896.1"/>
    <property type="molecule type" value="Genomic_DNA"/>
</dbReference>
<reference evidence="2 3" key="1">
    <citation type="submission" date="2013-08" db="EMBL/GenBank/DDBJ databases">
        <title>Genome sequencing of Cellulomonas carbonis T26.</title>
        <authorList>
            <person name="Chen F."/>
            <person name="Li Y."/>
            <person name="Wang G."/>
        </authorList>
    </citation>
    <scope>NUCLEOTIDE SEQUENCE [LARGE SCALE GENOMIC DNA]</scope>
    <source>
        <strain evidence="2 3">T26</strain>
    </source>
</reference>
<keyword evidence="3" id="KW-1185">Reference proteome</keyword>
<sequence>MHTVTGLDTLVRTHRPGPHRGAAPSPATQEERMGVLAELFAGTHAEALARADVLESGAVPPPAPHLELTTVTPVDLEVLGEIAARAVQFGVGDLEIAEIDLEHESLFRLPPFLCEVLTELGRSEDPETLGEVAEQWAASEEMGVPGEDLTHVVQGVVDLVTEAGEAGQDVYLWVEAV</sequence>
<feature type="region of interest" description="Disordered" evidence="1">
    <location>
        <begin position="1"/>
        <end position="30"/>
    </location>
</feature>
<dbReference type="Proteomes" id="UP000029839">
    <property type="component" value="Unassembled WGS sequence"/>
</dbReference>
<gene>
    <name evidence="2" type="ORF">N868_08605</name>
</gene>
<evidence type="ECO:0000256" key="1">
    <source>
        <dbReference type="SAM" id="MobiDB-lite"/>
    </source>
</evidence>
<proteinExistence type="predicted"/>
<dbReference type="AlphaFoldDB" id="A0A0A0BSG6"/>
<evidence type="ECO:0000313" key="3">
    <source>
        <dbReference type="Proteomes" id="UP000029839"/>
    </source>
</evidence>
<name>A0A0A0BSG6_9CELL</name>